<dbReference type="InterPro" id="IPR020616">
    <property type="entry name" value="Thiolase_N"/>
</dbReference>
<dbReference type="EMBL" id="BMNG01000002">
    <property type="protein sequence ID" value="GGO37696.1"/>
    <property type="molecule type" value="Genomic_DNA"/>
</dbReference>
<evidence type="ECO:0000313" key="10">
    <source>
        <dbReference type="Proteomes" id="UP000656881"/>
    </source>
</evidence>
<evidence type="ECO:0000259" key="7">
    <source>
        <dbReference type="Pfam" id="PF00108"/>
    </source>
</evidence>
<feature type="domain" description="Thiolase C-terminal" evidence="8">
    <location>
        <begin position="274"/>
        <end position="394"/>
    </location>
</feature>
<feature type="domain" description="Thiolase N-terminal" evidence="7">
    <location>
        <begin position="6"/>
        <end position="265"/>
    </location>
</feature>
<keyword evidence="3 6" id="KW-0808">Transferase</keyword>
<dbReference type="InterPro" id="IPR002155">
    <property type="entry name" value="Thiolase"/>
</dbReference>
<dbReference type="InterPro" id="IPR020610">
    <property type="entry name" value="Thiolase_AS"/>
</dbReference>
<dbReference type="RefSeq" id="WP_189173089.1">
    <property type="nucleotide sequence ID" value="NZ_BMNG01000002.1"/>
</dbReference>
<dbReference type="Proteomes" id="UP000656881">
    <property type="component" value="Unassembled WGS sequence"/>
</dbReference>
<dbReference type="Pfam" id="PF02803">
    <property type="entry name" value="Thiolase_C"/>
    <property type="match status" value="1"/>
</dbReference>
<dbReference type="PROSITE" id="PS00737">
    <property type="entry name" value="THIOLASE_2"/>
    <property type="match status" value="1"/>
</dbReference>
<evidence type="ECO:0000256" key="2">
    <source>
        <dbReference type="ARBA" id="ARBA00010982"/>
    </source>
</evidence>
<reference evidence="10" key="1">
    <citation type="journal article" date="2019" name="Int. J. Syst. Evol. Microbiol.">
        <title>The Global Catalogue of Microorganisms (GCM) 10K type strain sequencing project: providing services to taxonomists for standard genome sequencing and annotation.</title>
        <authorList>
            <consortium name="The Broad Institute Genomics Platform"/>
            <consortium name="The Broad Institute Genome Sequencing Center for Infectious Disease"/>
            <person name="Wu L."/>
            <person name="Ma J."/>
        </authorList>
    </citation>
    <scope>NUCLEOTIDE SEQUENCE [LARGE SCALE GENOMIC DNA]</scope>
    <source>
        <strain evidence="10">CGMCC 4.7349</strain>
    </source>
</reference>
<dbReference type="InterPro" id="IPR050215">
    <property type="entry name" value="Thiolase-like_sf_Thiolase"/>
</dbReference>
<dbReference type="CDD" id="cd00751">
    <property type="entry name" value="thiolase"/>
    <property type="match status" value="1"/>
</dbReference>
<dbReference type="InterPro" id="IPR020613">
    <property type="entry name" value="Thiolase_CS"/>
</dbReference>
<keyword evidence="4 6" id="KW-0012">Acyltransferase</keyword>
<dbReference type="PANTHER" id="PTHR43853">
    <property type="entry name" value="3-KETOACYL-COA THIOLASE, PEROXISOMAL"/>
    <property type="match status" value="1"/>
</dbReference>
<evidence type="ECO:0000313" key="9">
    <source>
        <dbReference type="EMBL" id="GGO37696.1"/>
    </source>
</evidence>
<comment type="similarity">
    <text evidence="2 6">Belongs to the thiolase-like superfamily. Thiolase family.</text>
</comment>
<comment type="pathway">
    <text evidence="1">Lipid metabolism.</text>
</comment>
<dbReference type="EC" id="2.3.1.16" evidence="5"/>
<keyword evidence="10" id="KW-1185">Reference proteome</keyword>
<sequence length="395" mass="41470">MRTVHFVAARRTPIGKLRGALSAVRPDDLAATVVRGLLDGVPQLDPARIDDVYWGAANQAGEDNRNVARMAVLLAGLPESVPGATVNRLCASGLEAVTTAARTIAAGDADIVLAGGSESMSRAPFVLPRPDEALPHRMETVDTRLGWRLVNPKMKELHGLLSMGETAEEVAARYDVSRERQDTFALRSHQRAAAARKNGHFDDELLPVTTPDGTVVTADECIREDTSYEKLSGLRPVFRQGGTVTAGNASPMNDGAAGLLLVSEEALNDLGLESLGRYAAGASAGVHPDVMGIGPVPATQKALARLGWTVADIQEAEFNEAFAAQALACVDALGIDPELVNPDGGAIALGHPLGCSGARILTTLLHRMRRTGTTRGLATMCVGVGQGSALLVERD</sequence>
<evidence type="ECO:0000256" key="6">
    <source>
        <dbReference type="RuleBase" id="RU003557"/>
    </source>
</evidence>
<dbReference type="InterPro" id="IPR020615">
    <property type="entry name" value="Thiolase_acyl_enz_int_AS"/>
</dbReference>
<dbReference type="InterPro" id="IPR016039">
    <property type="entry name" value="Thiolase-like"/>
</dbReference>
<dbReference type="PROSITE" id="PS00098">
    <property type="entry name" value="THIOLASE_1"/>
    <property type="match status" value="1"/>
</dbReference>
<dbReference type="PROSITE" id="PS00099">
    <property type="entry name" value="THIOLASE_3"/>
    <property type="match status" value="1"/>
</dbReference>
<dbReference type="InterPro" id="IPR020617">
    <property type="entry name" value="Thiolase_C"/>
</dbReference>
<protein>
    <recommendedName>
        <fullName evidence="5">acetyl-CoA C-acyltransferase</fullName>
        <ecNumber evidence="5">2.3.1.16</ecNumber>
    </recommendedName>
</protein>
<dbReference type="SUPFAM" id="SSF53901">
    <property type="entry name" value="Thiolase-like"/>
    <property type="match status" value="2"/>
</dbReference>
<name>A0ABQ2LKF7_9ACTN</name>
<proteinExistence type="inferred from homology"/>
<accession>A0ABQ2LKF7</accession>
<dbReference type="Pfam" id="PF00108">
    <property type="entry name" value="Thiolase_N"/>
    <property type="match status" value="1"/>
</dbReference>
<evidence type="ECO:0000256" key="4">
    <source>
        <dbReference type="ARBA" id="ARBA00023315"/>
    </source>
</evidence>
<dbReference type="Gene3D" id="3.40.47.10">
    <property type="match status" value="1"/>
</dbReference>
<evidence type="ECO:0000256" key="5">
    <source>
        <dbReference type="ARBA" id="ARBA00024073"/>
    </source>
</evidence>
<organism evidence="9 10">
    <name type="scientific">Streptomyces lasiicapitis</name>
    <dbReference type="NCBI Taxonomy" id="1923961"/>
    <lineage>
        <taxon>Bacteria</taxon>
        <taxon>Bacillati</taxon>
        <taxon>Actinomycetota</taxon>
        <taxon>Actinomycetes</taxon>
        <taxon>Kitasatosporales</taxon>
        <taxon>Streptomycetaceae</taxon>
        <taxon>Streptomyces</taxon>
    </lineage>
</organism>
<evidence type="ECO:0000259" key="8">
    <source>
        <dbReference type="Pfam" id="PF02803"/>
    </source>
</evidence>
<comment type="caution">
    <text evidence="9">The sequence shown here is derived from an EMBL/GenBank/DDBJ whole genome shotgun (WGS) entry which is preliminary data.</text>
</comment>
<dbReference type="PANTHER" id="PTHR43853:SF2">
    <property type="entry name" value="3-OXOADIPYL-COA_3-OXO-5,6-DEHYDROSUBERYL-COA THIOLASE"/>
    <property type="match status" value="1"/>
</dbReference>
<evidence type="ECO:0000256" key="1">
    <source>
        <dbReference type="ARBA" id="ARBA00005189"/>
    </source>
</evidence>
<dbReference type="NCBIfam" id="TIGR01930">
    <property type="entry name" value="AcCoA-C-Actrans"/>
    <property type="match status" value="1"/>
</dbReference>
<dbReference type="PIRSF" id="PIRSF000429">
    <property type="entry name" value="Ac-CoA_Ac_transf"/>
    <property type="match status" value="1"/>
</dbReference>
<evidence type="ECO:0000256" key="3">
    <source>
        <dbReference type="ARBA" id="ARBA00022679"/>
    </source>
</evidence>
<gene>
    <name evidence="9" type="ORF">GCM10012286_11550</name>
</gene>